<dbReference type="RefSeq" id="XP_008796123.1">
    <property type="nucleotide sequence ID" value="XM_008797901.4"/>
</dbReference>
<dbReference type="GO" id="GO:0009909">
    <property type="term" value="P:regulation of flower development"/>
    <property type="evidence" value="ECO:0007669"/>
    <property type="project" value="InterPro"/>
</dbReference>
<dbReference type="AlphaFoldDB" id="A0A8B7CC55"/>
<dbReference type="PANTHER" id="PTHR31319">
    <property type="entry name" value="ZINC FINGER PROTEIN CONSTANS-LIKE 4"/>
    <property type="match status" value="1"/>
</dbReference>
<comment type="subcellular location">
    <subcellularLocation>
        <location evidence="1 3">Nucleus</location>
    </subcellularLocation>
</comment>
<sequence length="233" mass="25973">MTTAMSSSGLCGVCGSTGDACAHCTDLNCAIPMFPEASREHEALHEFQFFGHDNNVAWLFNDPKACEPREEERPRPVVPAFKYFDSSFREACNPGHGLTFDACLSTTSPPDRVQTSMEGPPMGLAAKSATIASFSGNMFTDASSGNSKEVVDANASSQGDPNMERQAKVMRYKEKRQKRRYEKQIRYASRKAYAEMRPRIKGRFAKIPETSQTAAEPPPDYDPERLDLRWLRS</sequence>
<evidence type="ECO:0000256" key="3">
    <source>
        <dbReference type="PROSITE-ProRule" id="PRU00357"/>
    </source>
</evidence>
<feature type="region of interest" description="Disordered" evidence="4">
    <location>
        <begin position="203"/>
        <end position="233"/>
    </location>
</feature>
<dbReference type="OrthoDB" id="153872at2759"/>
<feature type="domain" description="CCT" evidence="5">
    <location>
        <begin position="165"/>
        <end position="207"/>
    </location>
</feature>
<evidence type="ECO:0000256" key="2">
    <source>
        <dbReference type="ARBA" id="ARBA00023242"/>
    </source>
</evidence>
<reference evidence="6" key="1">
    <citation type="journal article" date="2019" name="Nat. Commun.">
        <title>Genome-wide association mapping of date palm fruit traits.</title>
        <authorList>
            <person name="Hazzouri K.M."/>
            <person name="Gros-Balthazard M."/>
            <person name="Flowers J.M."/>
            <person name="Copetti D."/>
            <person name="Lemansour A."/>
            <person name="Lebrun M."/>
            <person name="Masmoudi K."/>
            <person name="Ferrand S."/>
            <person name="Dhar M.I."/>
            <person name="Fresquez Z.A."/>
            <person name="Rosas U."/>
            <person name="Zhang J."/>
            <person name="Talag J."/>
            <person name="Lee S."/>
            <person name="Kudrna D."/>
            <person name="Powell R.F."/>
            <person name="Leitch I.J."/>
            <person name="Krueger R.R."/>
            <person name="Wing R.A."/>
            <person name="Amiri K.M.A."/>
            <person name="Purugganan M.D."/>
        </authorList>
    </citation>
    <scope>NUCLEOTIDE SEQUENCE [LARGE SCALE GENOMIC DNA]</scope>
    <source>
        <strain evidence="6">cv. Khalas</strain>
    </source>
</reference>
<keyword evidence="2 3" id="KW-0539">Nucleus</keyword>
<protein>
    <submittedName>
        <fullName evidence="7">Transcription factor GHD7-like</fullName>
    </submittedName>
</protein>
<evidence type="ECO:0000313" key="7">
    <source>
        <dbReference type="RefSeq" id="XP_008796123.1"/>
    </source>
</evidence>
<dbReference type="InterPro" id="IPR010402">
    <property type="entry name" value="CCT_domain"/>
</dbReference>
<dbReference type="InterPro" id="IPR045281">
    <property type="entry name" value="CONSTANS-like"/>
</dbReference>
<gene>
    <name evidence="7" type="primary">LOC103711661</name>
</gene>
<evidence type="ECO:0000256" key="4">
    <source>
        <dbReference type="SAM" id="MobiDB-lite"/>
    </source>
</evidence>
<name>A0A8B7CC55_PHODC</name>
<dbReference type="PANTHER" id="PTHR31319:SF98">
    <property type="entry name" value="TRANSCRIPTION FACTOR GHD7"/>
    <property type="match status" value="1"/>
</dbReference>
<dbReference type="KEGG" id="pda:103711661"/>
<proteinExistence type="predicted"/>
<evidence type="ECO:0000313" key="6">
    <source>
        <dbReference type="Proteomes" id="UP000228380"/>
    </source>
</evidence>
<keyword evidence="6" id="KW-1185">Reference proteome</keyword>
<feature type="compositionally biased region" description="Basic and acidic residues" evidence="4">
    <location>
        <begin position="222"/>
        <end position="233"/>
    </location>
</feature>
<dbReference type="GO" id="GO:0005634">
    <property type="term" value="C:nucleus"/>
    <property type="evidence" value="ECO:0007669"/>
    <property type="project" value="UniProtKB-SubCell"/>
</dbReference>
<dbReference type="GO" id="GO:0003700">
    <property type="term" value="F:DNA-binding transcription factor activity"/>
    <property type="evidence" value="ECO:0007669"/>
    <property type="project" value="TreeGrafter"/>
</dbReference>
<accession>A0A8B7CC55</accession>
<evidence type="ECO:0000259" key="5">
    <source>
        <dbReference type="PROSITE" id="PS51017"/>
    </source>
</evidence>
<dbReference type="PROSITE" id="PS51017">
    <property type="entry name" value="CCT"/>
    <property type="match status" value="1"/>
</dbReference>
<reference evidence="7" key="2">
    <citation type="submission" date="2025-08" db="UniProtKB">
        <authorList>
            <consortium name="RefSeq"/>
        </authorList>
    </citation>
    <scope>IDENTIFICATION</scope>
    <source>
        <tissue evidence="7">Young leaves</tissue>
    </source>
</reference>
<dbReference type="Proteomes" id="UP000228380">
    <property type="component" value="Chromosome 5"/>
</dbReference>
<dbReference type="GeneID" id="103711661"/>
<dbReference type="Pfam" id="PF06203">
    <property type="entry name" value="CCT"/>
    <property type="match status" value="1"/>
</dbReference>
<evidence type="ECO:0000256" key="1">
    <source>
        <dbReference type="ARBA" id="ARBA00004123"/>
    </source>
</evidence>
<organism evidence="6 7">
    <name type="scientific">Phoenix dactylifera</name>
    <name type="common">Date palm</name>
    <dbReference type="NCBI Taxonomy" id="42345"/>
    <lineage>
        <taxon>Eukaryota</taxon>
        <taxon>Viridiplantae</taxon>
        <taxon>Streptophyta</taxon>
        <taxon>Embryophyta</taxon>
        <taxon>Tracheophyta</taxon>
        <taxon>Spermatophyta</taxon>
        <taxon>Magnoliopsida</taxon>
        <taxon>Liliopsida</taxon>
        <taxon>Arecaceae</taxon>
        <taxon>Coryphoideae</taxon>
        <taxon>Phoeniceae</taxon>
        <taxon>Phoenix</taxon>
    </lineage>
</organism>